<dbReference type="InterPro" id="IPR010387">
    <property type="entry name" value="QueT"/>
</dbReference>
<dbReference type="EMBL" id="JQBZ01000008">
    <property type="protein sequence ID" value="KRN89805.1"/>
    <property type="molecule type" value="Genomic_DNA"/>
</dbReference>
<sequence>MDNVSTHTRLVSVTKAALVTGLYVALTMLFAPLSFGAIQIRFAEIFNNLAIFNKRYIWAVTLGCIIANFWSSMGLVDVVFGSIETLLMTSISYYLSQKVKQLPAKFAIVVIICTLSSWIIGLELYYVLGLPFWFSYLTVAIGEFISVALGAVIFWAISKKVDLTA</sequence>
<evidence type="ECO:0000256" key="1">
    <source>
        <dbReference type="SAM" id="Phobius"/>
    </source>
</evidence>
<name>A0A0R2KU60_9LACO</name>
<proteinExistence type="predicted"/>
<evidence type="ECO:0000313" key="3">
    <source>
        <dbReference type="Proteomes" id="UP000051500"/>
    </source>
</evidence>
<dbReference type="AlphaFoldDB" id="A0A0R2KU60"/>
<dbReference type="Proteomes" id="UP000051500">
    <property type="component" value="Unassembled WGS sequence"/>
</dbReference>
<organism evidence="2 3">
    <name type="scientific">Ligilactobacillus ceti DSM 22408</name>
    <dbReference type="NCBI Taxonomy" id="1122146"/>
    <lineage>
        <taxon>Bacteria</taxon>
        <taxon>Bacillati</taxon>
        <taxon>Bacillota</taxon>
        <taxon>Bacilli</taxon>
        <taxon>Lactobacillales</taxon>
        <taxon>Lactobacillaceae</taxon>
        <taxon>Ligilactobacillus</taxon>
    </lineage>
</organism>
<keyword evidence="1" id="KW-0812">Transmembrane</keyword>
<gene>
    <name evidence="2" type="ORF">IV53_GL001132</name>
</gene>
<keyword evidence="1" id="KW-0472">Membrane</keyword>
<feature type="transmembrane region" description="Helical" evidence="1">
    <location>
        <begin position="55"/>
        <end position="72"/>
    </location>
</feature>
<feature type="transmembrane region" description="Helical" evidence="1">
    <location>
        <begin position="107"/>
        <end position="127"/>
    </location>
</feature>
<protein>
    <recommendedName>
        <fullName evidence="4">QueT transporter family protein</fullName>
    </recommendedName>
</protein>
<dbReference type="PANTHER" id="PTHR40044:SF1">
    <property type="entry name" value="INTEGRAL MEMBRANE PROTEIN"/>
    <property type="match status" value="1"/>
</dbReference>
<dbReference type="OrthoDB" id="1706970at2"/>
<evidence type="ECO:0008006" key="4">
    <source>
        <dbReference type="Google" id="ProtNLM"/>
    </source>
</evidence>
<keyword evidence="3" id="KW-1185">Reference proteome</keyword>
<dbReference type="PIRSF" id="PIRSF031501">
    <property type="entry name" value="QueT"/>
    <property type="match status" value="1"/>
</dbReference>
<dbReference type="PATRIC" id="fig|1122146.4.peg.1169"/>
<dbReference type="Pfam" id="PF06177">
    <property type="entry name" value="QueT"/>
    <property type="match status" value="1"/>
</dbReference>
<feature type="transmembrane region" description="Helical" evidence="1">
    <location>
        <begin position="20"/>
        <end position="43"/>
    </location>
</feature>
<evidence type="ECO:0000313" key="2">
    <source>
        <dbReference type="EMBL" id="KRN89805.1"/>
    </source>
</evidence>
<comment type="caution">
    <text evidence="2">The sequence shown here is derived from an EMBL/GenBank/DDBJ whole genome shotgun (WGS) entry which is preliminary data.</text>
</comment>
<reference evidence="2 3" key="1">
    <citation type="journal article" date="2015" name="Genome Announc.">
        <title>Expanding the biotechnology potential of lactobacilli through comparative genomics of 213 strains and associated genera.</title>
        <authorList>
            <person name="Sun Z."/>
            <person name="Harris H.M."/>
            <person name="McCann A."/>
            <person name="Guo C."/>
            <person name="Argimon S."/>
            <person name="Zhang W."/>
            <person name="Yang X."/>
            <person name="Jeffery I.B."/>
            <person name="Cooney J.C."/>
            <person name="Kagawa T.F."/>
            <person name="Liu W."/>
            <person name="Song Y."/>
            <person name="Salvetti E."/>
            <person name="Wrobel A."/>
            <person name="Rasinkangas P."/>
            <person name="Parkhill J."/>
            <person name="Rea M.C."/>
            <person name="O'Sullivan O."/>
            <person name="Ritari J."/>
            <person name="Douillard F.P."/>
            <person name="Paul Ross R."/>
            <person name="Yang R."/>
            <person name="Briner A.E."/>
            <person name="Felis G.E."/>
            <person name="de Vos W.M."/>
            <person name="Barrangou R."/>
            <person name="Klaenhammer T.R."/>
            <person name="Caufield P.W."/>
            <person name="Cui Y."/>
            <person name="Zhang H."/>
            <person name="O'Toole P.W."/>
        </authorList>
    </citation>
    <scope>NUCLEOTIDE SEQUENCE [LARGE SCALE GENOMIC DNA]</scope>
    <source>
        <strain evidence="2 3">DSM 22408</strain>
    </source>
</reference>
<dbReference type="eggNOG" id="COG4708">
    <property type="taxonomic scope" value="Bacteria"/>
</dbReference>
<keyword evidence="1" id="KW-1133">Transmembrane helix</keyword>
<feature type="transmembrane region" description="Helical" evidence="1">
    <location>
        <begin position="133"/>
        <end position="157"/>
    </location>
</feature>
<dbReference type="PANTHER" id="PTHR40044">
    <property type="entry name" value="INTEGRAL MEMBRANE PROTEIN-RELATED"/>
    <property type="match status" value="1"/>
</dbReference>
<dbReference type="RefSeq" id="WP_027106672.1">
    <property type="nucleotide sequence ID" value="NZ_AUHP01000016.1"/>
</dbReference>
<dbReference type="STRING" id="1122146.IV53_GL001132"/>
<accession>A0A0R2KU60</accession>